<dbReference type="Proteomes" id="UP001612741">
    <property type="component" value="Unassembled WGS sequence"/>
</dbReference>
<name>A0ABW7Z783_9ACTN</name>
<dbReference type="EMBL" id="JBITGY010000012">
    <property type="protein sequence ID" value="MFI6503369.1"/>
    <property type="molecule type" value="Genomic_DNA"/>
</dbReference>
<dbReference type="InterPro" id="IPR055568">
    <property type="entry name" value="DUF7144"/>
</dbReference>
<proteinExistence type="predicted"/>
<evidence type="ECO:0000313" key="4">
    <source>
        <dbReference type="Proteomes" id="UP001612741"/>
    </source>
</evidence>
<gene>
    <name evidence="3" type="ORF">ACIBG2_38710</name>
</gene>
<keyword evidence="1" id="KW-0812">Transmembrane</keyword>
<evidence type="ECO:0000256" key="1">
    <source>
        <dbReference type="SAM" id="Phobius"/>
    </source>
</evidence>
<feature type="transmembrane region" description="Helical" evidence="1">
    <location>
        <begin position="38"/>
        <end position="59"/>
    </location>
</feature>
<feature type="domain" description="DUF7144" evidence="2">
    <location>
        <begin position="2"/>
        <end position="108"/>
    </location>
</feature>
<sequence>MLGVVLGVFNAIEGLIALFREDYFVTPGGRLLVFDYNTWGWIWLVLGVLQLAAGAGILAGQTWARIVGIILAGLAMIGQFAFVAAYPIWSVIGIALSVVIIYGLIAAPRNATG</sequence>
<keyword evidence="4" id="KW-1185">Reference proteome</keyword>
<reference evidence="3 4" key="1">
    <citation type="submission" date="2024-10" db="EMBL/GenBank/DDBJ databases">
        <title>The Natural Products Discovery Center: Release of the First 8490 Sequenced Strains for Exploring Actinobacteria Biosynthetic Diversity.</title>
        <authorList>
            <person name="Kalkreuter E."/>
            <person name="Kautsar S.A."/>
            <person name="Yang D."/>
            <person name="Bader C.D."/>
            <person name="Teijaro C.N."/>
            <person name="Fluegel L."/>
            <person name="Davis C.M."/>
            <person name="Simpson J.R."/>
            <person name="Lauterbach L."/>
            <person name="Steele A.D."/>
            <person name="Gui C."/>
            <person name="Meng S."/>
            <person name="Li G."/>
            <person name="Viehrig K."/>
            <person name="Ye F."/>
            <person name="Su P."/>
            <person name="Kiefer A.F."/>
            <person name="Nichols A."/>
            <person name="Cepeda A.J."/>
            <person name="Yan W."/>
            <person name="Fan B."/>
            <person name="Jiang Y."/>
            <person name="Adhikari A."/>
            <person name="Zheng C.-J."/>
            <person name="Schuster L."/>
            <person name="Cowan T.M."/>
            <person name="Smanski M.J."/>
            <person name="Chevrette M.G."/>
            <person name="De Carvalho L.P.S."/>
            <person name="Shen B."/>
        </authorList>
    </citation>
    <scope>NUCLEOTIDE SEQUENCE [LARGE SCALE GENOMIC DNA]</scope>
    <source>
        <strain evidence="3 4">NPDC050545</strain>
    </source>
</reference>
<evidence type="ECO:0000259" key="2">
    <source>
        <dbReference type="Pfam" id="PF23636"/>
    </source>
</evidence>
<keyword evidence="1" id="KW-0472">Membrane</keyword>
<comment type="caution">
    <text evidence="3">The sequence shown here is derived from an EMBL/GenBank/DDBJ whole genome shotgun (WGS) entry which is preliminary data.</text>
</comment>
<dbReference type="Pfam" id="PF23636">
    <property type="entry name" value="DUF7144"/>
    <property type="match status" value="1"/>
</dbReference>
<accession>A0ABW7Z783</accession>
<evidence type="ECO:0000313" key="3">
    <source>
        <dbReference type="EMBL" id="MFI6503369.1"/>
    </source>
</evidence>
<keyword evidence="1" id="KW-1133">Transmembrane helix</keyword>
<organism evidence="3 4">
    <name type="scientific">Nonomuraea typhae</name>
    <dbReference type="NCBI Taxonomy" id="2603600"/>
    <lineage>
        <taxon>Bacteria</taxon>
        <taxon>Bacillati</taxon>
        <taxon>Actinomycetota</taxon>
        <taxon>Actinomycetes</taxon>
        <taxon>Streptosporangiales</taxon>
        <taxon>Streptosporangiaceae</taxon>
        <taxon>Nonomuraea</taxon>
    </lineage>
</organism>
<feature type="transmembrane region" description="Helical" evidence="1">
    <location>
        <begin position="88"/>
        <end position="107"/>
    </location>
</feature>
<dbReference type="RefSeq" id="WP_397089159.1">
    <property type="nucleotide sequence ID" value="NZ_JBITGY010000012.1"/>
</dbReference>
<feature type="transmembrane region" description="Helical" evidence="1">
    <location>
        <begin position="66"/>
        <end position="82"/>
    </location>
</feature>
<protein>
    <recommendedName>
        <fullName evidence="2">DUF7144 domain-containing protein</fullName>
    </recommendedName>
</protein>